<dbReference type="Pfam" id="PF07040">
    <property type="entry name" value="DUF1326"/>
    <property type="match status" value="1"/>
</dbReference>
<gene>
    <name evidence="1" type="ORF">METZ01_LOCUS268790</name>
</gene>
<name>A0A382JW25_9ZZZZ</name>
<reference evidence="1" key="1">
    <citation type="submission" date="2018-05" db="EMBL/GenBank/DDBJ databases">
        <authorList>
            <person name="Lanie J.A."/>
            <person name="Ng W.-L."/>
            <person name="Kazmierczak K.M."/>
            <person name="Andrzejewski T.M."/>
            <person name="Davidsen T.M."/>
            <person name="Wayne K.J."/>
            <person name="Tettelin H."/>
            <person name="Glass J.I."/>
            <person name="Rusch D."/>
            <person name="Podicherti R."/>
            <person name="Tsui H.-C.T."/>
            <person name="Winkler M.E."/>
        </authorList>
    </citation>
    <scope>NUCLEOTIDE SEQUENCE</scope>
</reference>
<dbReference type="EMBL" id="UINC01076611">
    <property type="protein sequence ID" value="SVC15936.1"/>
    <property type="molecule type" value="Genomic_DNA"/>
</dbReference>
<feature type="non-terminal residue" evidence="1">
    <location>
        <position position="189"/>
    </location>
</feature>
<protein>
    <recommendedName>
        <fullName evidence="2">DUF1326 domain-containing protein</fullName>
    </recommendedName>
</protein>
<dbReference type="InterPro" id="IPR009758">
    <property type="entry name" value="DUF1326"/>
</dbReference>
<proteinExistence type="predicted"/>
<accession>A0A382JW25</accession>
<organism evidence="1">
    <name type="scientific">marine metagenome</name>
    <dbReference type="NCBI Taxonomy" id="408172"/>
    <lineage>
        <taxon>unclassified sequences</taxon>
        <taxon>metagenomes</taxon>
        <taxon>ecological metagenomes</taxon>
    </lineage>
</organism>
<sequence length="189" mass="20743">MSVNPFDLHWTIKGNFLLNCNCDVFCNCPMSLGRAIPNSSNGKCFSWWGINIEEGYAEEKWSGFNPIKRESKGVISLDGLNVAILLEVPGPLSAGGWTAGLYIDEKASDDAADALTVIFSGLAGGQTGWFRHMIANFLGVKRCSISYAQHETGWTFTIPEILDGKIEHEAGKDRGEIVKVSNLKSWEII</sequence>
<dbReference type="AlphaFoldDB" id="A0A382JW25"/>
<evidence type="ECO:0008006" key="2">
    <source>
        <dbReference type="Google" id="ProtNLM"/>
    </source>
</evidence>
<evidence type="ECO:0000313" key="1">
    <source>
        <dbReference type="EMBL" id="SVC15936.1"/>
    </source>
</evidence>